<dbReference type="GO" id="GO:0045165">
    <property type="term" value="P:cell fate commitment"/>
    <property type="evidence" value="ECO:0007669"/>
    <property type="project" value="TreeGrafter"/>
</dbReference>
<comment type="similarity">
    <text evidence="2 8">Belongs to the Wnt family.</text>
</comment>
<evidence type="ECO:0000256" key="3">
    <source>
        <dbReference type="ARBA" id="ARBA00022473"/>
    </source>
</evidence>
<comment type="function">
    <text evidence="8">Ligand for members of the frizzled family of seven transmembrane receptors.</text>
</comment>
<dbReference type="GO" id="GO:0005125">
    <property type="term" value="F:cytokine activity"/>
    <property type="evidence" value="ECO:0007669"/>
    <property type="project" value="TreeGrafter"/>
</dbReference>
<evidence type="ECO:0000313" key="9">
    <source>
        <dbReference type="EMBL" id="CAD7200448.1"/>
    </source>
</evidence>
<keyword evidence="6 8" id="KW-0879">Wnt signaling pathway</keyword>
<proteinExistence type="inferred from homology"/>
<dbReference type="EMBL" id="OA567501">
    <property type="protein sequence ID" value="CAD7200448.1"/>
    <property type="molecule type" value="Genomic_DNA"/>
</dbReference>
<evidence type="ECO:0000256" key="2">
    <source>
        <dbReference type="ARBA" id="ARBA00005683"/>
    </source>
</evidence>
<dbReference type="Pfam" id="PF00110">
    <property type="entry name" value="wnt"/>
    <property type="match status" value="1"/>
</dbReference>
<dbReference type="GO" id="GO:0030182">
    <property type="term" value="P:neuron differentiation"/>
    <property type="evidence" value="ECO:0007669"/>
    <property type="project" value="TreeGrafter"/>
</dbReference>
<protein>
    <recommendedName>
        <fullName evidence="8">Protein Wnt</fullName>
    </recommendedName>
</protein>
<dbReference type="GO" id="GO:0005615">
    <property type="term" value="C:extracellular space"/>
    <property type="evidence" value="ECO:0007669"/>
    <property type="project" value="TreeGrafter"/>
</dbReference>
<keyword evidence="5" id="KW-0272">Extracellular matrix</keyword>
<evidence type="ECO:0000256" key="8">
    <source>
        <dbReference type="RuleBase" id="RU003500"/>
    </source>
</evidence>
<evidence type="ECO:0000256" key="4">
    <source>
        <dbReference type="ARBA" id="ARBA00022525"/>
    </source>
</evidence>
<dbReference type="PANTHER" id="PTHR12027:SF99">
    <property type="entry name" value="PROTEIN WNT"/>
    <property type="match status" value="1"/>
</dbReference>
<gene>
    <name evidence="9" type="ORF">TDIB3V08_LOCUS6667</name>
</gene>
<dbReference type="GO" id="GO:0005109">
    <property type="term" value="F:frizzled binding"/>
    <property type="evidence" value="ECO:0007669"/>
    <property type="project" value="TreeGrafter"/>
</dbReference>
<dbReference type="PANTHER" id="PTHR12027">
    <property type="entry name" value="WNT RELATED"/>
    <property type="match status" value="1"/>
</dbReference>
<dbReference type="InterPro" id="IPR005817">
    <property type="entry name" value="Wnt"/>
</dbReference>
<comment type="subcellular location">
    <subcellularLocation>
        <location evidence="1 8">Secreted</location>
        <location evidence="1 8">Extracellular space</location>
        <location evidence="1 8">Extracellular matrix</location>
    </subcellularLocation>
</comment>
<name>A0A7R8VKV3_TIMDO</name>
<evidence type="ECO:0000256" key="7">
    <source>
        <dbReference type="ARBA" id="ARBA00023157"/>
    </source>
</evidence>
<reference evidence="9" key="1">
    <citation type="submission" date="2020-11" db="EMBL/GenBank/DDBJ databases">
        <authorList>
            <person name="Tran Van P."/>
        </authorList>
    </citation>
    <scope>NUCLEOTIDE SEQUENCE</scope>
</reference>
<organism evidence="9">
    <name type="scientific">Timema douglasi</name>
    <name type="common">Walking stick</name>
    <dbReference type="NCBI Taxonomy" id="61478"/>
    <lineage>
        <taxon>Eukaryota</taxon>
        <taxon>Metazoa</taxon>
        <taxon>Ecdysozoa</taxon>
        <taxon>Arthropoda</taxon>
        <taxon>Hexapoda</taxon>
        <taxon>Insecta</taxon>
        <taxon>Pterygota</taxon>
        <taxon>Neoptera</taxon>
        <taxon>Polyneoptera</taxon>
        <taxon>Phasmatodea</taxon>
        <taxon>Timematodea</taxon>
        <taxon>Timematoidea</taxon>
        <taxon>Timematidae</taxon>
        <taxon>Timema</taxon>
    </lineage>
</organism>
<keyword evidence="3 8" id="KW-0217">Developmental protein</keyword>
<keyword evidence="4" id="KW-0964">Secreted</keyword>
<evidence type="ECO:0000256" key="5">
    <source>
        <dbReference type="ARBA" id="ARBA00022530"/>
    </source>
</evidence>
<accession>A0A7R8VKV3</accession>
<sequence>MPTSIGNKVRNRKPKGNWQWEGCSVDIHFGEKFSREFVDVKESRDTAEGLMNLHNNEAGRRRLRTVPSRHTAKGAGVTSGTRGTGIHLEWPFRACAL</sequence>
<dbReference type="GO" id="GO:0060070">
    <property type="term" value="P:canonical Wnt signaling pathway"/>
    <property type="evidence" value="ECO:0007669"/>
    <property type="project" value="TreeGrafter"/>
</dbReference>
<evidence type="ECO:0000256" key="6">
    <source>
        <dbReference type="ARBA" id="ARBA00022687"/>
    </source>
</evidence>
<dbReference type="AlphaFoldDB" id="A0A7R8VKV3"/>
<evidence type="ECO:0000256" key="1">
    <source>
        <dbReference type="ARBA" id="ARBA00004498"/>
    </source>
</evidence>
<keyword evidence="7" id="KW-1015">Disulfide bond</keyword>